<dbReference type="InterPro" id="IPR005269">
    <property type="entry name" value="LOG"/>
</dbReference>
<dbReference type="SUPFAM" id="SSF102405">
    <property type="entry name" value="MCP/YpsA-like"/>
    <property type="match status" value="1"/>
</dbReference>
<dbReference type="PANTHER" id="PTHR31223">
    <property type="entry name" value="LOG FAMILY PROTEIN YJL055W"/>
    <property type="match status" value="1"/>
</dbReference>
<keyword evidence="2" id="KW-1185">Reference proteome</keyword>
<sequence length="198" mass="20851">CGSSPGTSPVHLEAARALAHAFHKANITLVYGGGTVGMMGEVARTLVSLSGPDSVRGIIPSALQKREQNGIDEATFGRTTIVKDMHTRKALMAKAVIEGGPGGGFIALSGGYGTLEELMEITTWNQLGIHGMGVVVFNVEGFWGGLLEWVRTAVSGGFISPSNGGILVEALSAEECVSALREYRVSDGRYTGLQWDEQ</sequence>
<dbReference type="PANTHER" id="PTHR31223:SF70">
    <property type="entry name" value="LOG FAMILY PROTEIN YJL055W"/>
    <property type="match status" value="1"/>
</dbReference>
<dbReference type="Proteomes" id="UP000799429">
    <property type="component" value="Unassembled WGS sequence"/>
</dbReference>
<accession>A0A9P4SDF0</accession>
<name>A0A9P4SDF0_9PEZI</name>
<proteinExistence type="predicted"/>
<dbReference type="Pfam" id="PF03641">
    <property type="entry name" value="Lysine_decarbox"/>
    <property type="match status" value="1"/>
</dbReference>
<dbReference type="OrthoDB" id="414463at2759"/>
<dbReference type="NCBIfam" id="TIGR00730">
    <property type="entry name" value="Rossman fold protein, TIGR00730 family"/>
    <property type="match status" value="1"/>
</dbReference>
<dbReference type="Gene3D" id="3.40.50.450">
    <property type="match status" value="1"/>
</dbReference>
<organism evidence="1 2">
    <name type="scientific">Patellaria atrata CBS 101060</name>
    <dbReference type="NCBI Taxonomy" id="1346257"/>
    <lineage>
        <taxon>Eukaryota</taxon>
        <taxon>Fungi</taxon>
        <taxon>Dikarya</taxon>
        <taxon>Ascomycota</taxon>
        <taxon>Pezizomycotina</taxon>
        <taxon>Dothideomycetes</taxon>
        <taxon>Dothideomycetes incertae sedis</taxon>
        <taxon>Patellariales</taxon>
        <taxon>Patellariaceae</taxon>
        <taxon>Patellaria</taxon>
    </lineage>
</organism>
<dbReference type="GO" id="GO:0005829">
    <property type="term" value="C:cytosol"/>
    <property type="evidence" value="ECO:0007669"/>
    <property type="project" value="TreeGrafter"/>
</dbReference>
<comment type="caution">
    <text evidence="1">The sequence shown here is derived from an EMBL/GenBank/DDBJ whole genome shotgun (WGS) entry which is preliminary data.</text>
</comment>
<protein>
    <recommendedName>
        <fullName evidence="3">Lysine decarboxylase-like protein</fullName>
    </recommendedName>
</protein>
<dbReference type="GO" id="GO:0016799">
    <property type="term" value="F:hydrolase activity, hydrolyzing N-glycosyl compounds"/>
    <property type="evidence" value="ECO:0007669"/>
    <property type="project" value="TreeGrafter"/>
</dbReference>
<gene>
    <name evidence="1" type="ORF">M501DRAFT_931489</name>
</gene>
<evidence type="ECO:0000313" key="2">
    <source>
        <dbReference type="Proteomes" id="UP000799429"/>
    </source>
</evidence>
<dbReference type="GO" id="GO:0009691">
    <property type="term" value="P:cytokinin biosynthetic process"/>
    <property type="evidence" value="ECO:0007669"/>
    <property type="project" value="InterPro"/>
</dbReference>
<dbReference type="InterPro" id="IPR031100">
    <property type="entry name" value="LOG_fam"/>
</dbReference>
<reference evidence="1" key="1">
    <citation type="journal article" date="2020" name="Stud. Mycol.">
        <title>101 Dothideomycetes genomes: a test case for predicting lifestyles and emergence of pathogens.</title>
        <authorList>
            <person name="Haridas S."/>
            <person name="Albert R."/>
            <person name="Binder M."/>
            <person name="Bloem J."/>
            <person name="Labutti K."/>
            <person name="Salamov A."/>
            <person name="Andreopoulos B."/>
            <person name="Baker S."/>
            <person name="Barry K."/>
            <person name="Bills G."/>
            <person name="Bluhm B."/>
            <person name="Cannon C."/>
            <person name="Castanera R."/>
            <person name="Culley D."/>
            <person name="Daum C."/>
            <person name="Ezra D."/>
            <person name="Gonzalez J."/>
            <person name="Henrissat B."/>
            <person name="Kuo A."/>
            <person name="Liang C."/>
            <person name="Lipzen A."/>
            <person name="Lutzoni F."/>
            <person name="Magnuson J."/>
            <person name="Mondo S."/>
            <person name="Nolan M."/>
            <person name="Ohm R."/>
            <person name="Pangilinan J."/>
            <person name="Park H.-J."/>
            <person name="Ramirez L."/>
            <person name="Alfaro M."/>
            <person name="Sun H."/>
            <person name="Tritt A."/>
            <person name="Yoshinaga Y."/>
            <person name="Zwiers L.-H."/>
            <person name="Turgeon B."/>
            <person name="Goodwin S."/>
            <person name="Spatafora J."/>
            <person name="Crous P."/>
            <person name="Grigoriev I."/>
        </authorList>
    </citation>
    <scope>NUCLEOTIDE SEQUENCE</scope>
    <source>
        <strain evidence="1">CBS 101060</strain>
    </source>
</reference>
<dbReference type="EMBL" id="MU006093">
    <property type="protein sequence ID" value="KAF2840334.1"/>
    <property type="molecule type" value="Genomic_DNA"/>
</dbReference>
<feature type="non-terminal residue" evidence="1">
    <location>
        <position position="1"/>
    </location>
</feature>
<evidence type="ECO:0008006" key="3">
    <source>
        <dbReference type="Google" id="ProtNLM"/>
    </source>
</evidence>
<dbReference type="AlphaFoldDB" id="A0A9P4SDF0"/>
<evidence type="ECO:0000313" key="1">
    <source>
        <dbReference type="EMBL" id="KAF2840334.1"/>
    </source>
</evidence>